<gene>
    <name evidence="2" type="ORF">SI7747_04005201</name>
</gene>
<feature type="region of interest" description="Disordered" evidence="1">
    <location>
        <begin position="418"/>
        <end position="497"/>
    </location>
</feature>
<organism evidence="2">
    <name type="scientific">Spirodela intermedia</name>
    <name type="common">Intermediate duckweed</name>
    <dbReference type="NCBI Taxonomy" id="51605"/>
    <lineage>
        <taxon>Eukaryota</taxon>
        <taxon>Viridiplantae</taxon>
        <taxon>Streptophyta</taxon>
        <taxon>Embryophyta</taxon>
        <taxon>Tracheophyta</taxon>
        <taxon>Spermatophyta</taxon>
        <taxon>Magnoliopsida</taxon>
        <taxon>Liliopsida</taxon>
        <taxon>Araceae</taxon>
        <taxon>Lemnoideae</taxon>
        <taxon>Spirodela</taxon>
    </lineage>
</organism>
<feature type="compositionally biased region" description="Basic and acidic residues" evidence="1">
    <location>
        <begin position="100"/>
        <end position="109"/>
    </location>
</feature>
<name>A0A7I8IP38_SPIIN</name>
<dbReference type="Proteomes" id="UP001189122">
    <property type="component" value="Unassembled WGS sequence"/>
</dbReference>
<feature type="compositionally biased region" description="Basic residues" evidence="1">
    <location>
        <begin position="485"/>
        <end position="497"/>
    </location>
</feature>
<evidence type="ECO:0000313" key="3">
    <source>
        <dbReference type="Proteomes" id="UP001189122"/>
    </source>
</evidence>
<feature type="region of interest" description="Disordered" evidence="1">
    <location>
        <begin position="317"/>
        <end position="343"/>
    </location>
</feature>
<dbReference type="EMBL" id="LR743591">
    <property type="protein sequence ID" value="CAA2619034.1"/>
    <property type="molecule type" value="Genomic_DNA"/>
</dbReference>
<feature type="compositionally biased region" description="Polar residues" evidence="1">
    <location>
        <begin position="317"/>
        <end position="329"/>
    </location>
</feature>
<dbReference type="AlphaFoldDB" id="A0A7I8IP38"/>
<feature type="compositionally biased region" description="Basic and acidic residues" evidence="1">
    <location>
        <begin position="10"/>
        <end position="28"/>
    </location>
</feature>
<dbReference type="PANTHER" id="PTHR34057">
    <property type="entry name" value="ELONGATION FACTOR"/>
    <property type="match status" value="1"/>
</dbReference>
<protein>
    <submittedName>
        <fullName evidence="2">Uncharacterized protein</fullName>
    </submittedName>
</protein>
<feature type="region of interest" description="Disordered" evidence="1">
    <location>
        <begin position="172"/>
        <end position="204"/>
    </location>
</feature>
<accession>A0A7I8IP38</accession>
<dbReference type="PANTHER" id="PTHR34057:SF1">
    <property type="entry name" value="ELONGATION FACTOR"/>
    <property type="match status" value="1"/>
</dbReference>
<feature type="compositionally biased region" description="Polar residues" evidence="1">
    <location>
        <begin position="88"/>
        <end position="97"/>
    </location>
</feature>
<sequence>MPQPSGGLEGETKSKIMESPLDDRDYVDVKNNGRISSFNDCEDNTVDAESLSGLNHDVETESDLDVVGCPDVSDRATGEVLGDDTDTAECSSSFGETSDSDERHERDASDAEVDSTFYGENSDSIPVNRVSRVCRLRKKLTPHWQKYIRSLRWRCNWLELRMNEIRSHNIKRKQRLSTAEKEKSSHLDAIASAKSAARARRRRKRNEERADLSAYMACHTVFSFYEKGVEADGLSVDDGLLDNGLADPNAKGHDSLSVDHDWPAMDFTEGDNSLELLLLEIETIQARVLKLRAQLNLVVDRKAGRVAAINAATQRDLVSTPGHSPSASPGCNGDALPIEPPVSPPNYLSECETEDLVMSEGAVSSFGDATPNIIESTVCLLSANPNQVGDAREDIVDEILISNRAAKEELEDFEKVGRRRTADGVREEGSVGPSSETGSETERTVSGEPKLRRCSETTVTYVRRSKRPRAERKLSPTSWHCEKIGRRRTIKSRDHHS</sequence>
<feature type="region of interest" description="Disordered" evidence="1">
    <location>
        <begin position="50"/>
        <end position="117"/>
    </location>
</feature>
<keyword evidence="3" id="KW-1185">Reference proteome</keyword>
<dbReference type="EMBL" id="CACRZD030000004">
    <property type="protein sequence ID" value="CAA6658760.1"/>
    <property type="molecule type" value="Genomic_DNA"/>
</dbReference>
<feature type="compositionally biased region" description="Basic and acidic residues" evidence="1">
    <location>
        <begin position="440"/>
        <end position="455"/>
    </location>
</feature>
<evidence type="ECO:0000313" key="2">
    <source>
        <dbReference type="EMBL" id="CAA2619034.1"/>
    </source>
</evidence>
<evidence type="ECO:0000256" key="1">
    <source>
        <dbReference type="SAM" id="MobiDB-lite"/>
    </source>
</evidence>
<proteinExistence type="predicted"/>
<feature type="compositionally biased region" description="Basic and acidic residues" evidence="1">
    <location>
        <begin position="418"/>
        <end position="429"/>
    </location>
</feature>
<reference evidence="2 3" key="1">
    <citation type="submission" date="2019-12" db="EMBL/GenBank/DDBJ databases">
        <authorList>
            <person name="Scholz U."/>
            <person name="Mascher M."/>
            <person name="Fiebig A."/>
        </authorList>
    </citation>
    <scope>NUCLEOTIDE SEQUENCE</scope>
</reference>
<feature type="region of interest" description="Disordered" evidence="1">
    <location>
        <begin position="1"/>
        <end position="28"/>
    </location>
</feature>